<proteinExistence type="predicted"/>
<evidence type="ECO:0000313" key="2">
    <source>
        <dbReference type="Proteomes" id="UP000326396"/>
    </source>
</evidence>
<protein>
    <submittedName>
        <fullName evidence="1">Uncharacterized protein</fullName>
    </submittedName>
</protein>
<dbReference type="EMBL" id="SZYD01000016">
    <property type="protein sequence ID" value="KAD3337990.1"/>
    <property type="molecule type" value="Genomic_DNA"/>
</dbReference>
<accession>A0A5N6MBQ5</accession>
<dbReference type="Proteomes" id="UP000326396">
    <property type="component" value="Linkage Group LG6"/>
</dbReference>
<sequence length="380" mass="42957">MSGLPPVVNLLPHGCGRGTHLPNKLHGQVRSGRVDDSIALIAILYENFRLQCGYHDHGGPGLDREQYDRGPVGVPEIVYVSHCTAVYQGGLAGTGYHGSDHETVQDKAHMYGRSCKVDFGKKADEPSQIKFNLKMLRLLLRTWVLQRWLLAGKQINQVKPKKLNVKMLRLQKLEKKEMSGSVVRHEPLLMHFVRENGQVMELYSYATSVAKLINCARYHGSDLDTVQSKALDNMEMLKISMKVAMPTCEACRSCKVDFDKKADEPSQTKLNVQMLRIESVPLQISTNNRSRLLFFNNNNETNLNLMATALTSFNLDQKASTKSTCDWNKHEEVCCYHKKNDNRLLFEEDFDGKNSIPRFGEGTMCVLKLMANHDGSERPC</sequence>
<gene>
    <name evidence="1" type="ORF">E3N88_33511</name>
</gene>
<organism evidence="1 2">
    <name type="scientific">Mikania micrantha</name>
    <name type="common">bitter vine</name>
    <dbReference type="NCBI Taxonomy" id="192012"/>
    <lineage>
        <taxon>Eukaryota</taxon>
        <taxon>Viridiplantae</taxon>
        <taxon>Streptophyta</taxon>
        <taxon>Embryophyta</taxon>
        <taxon>Tracheophyta</taxon>
        <taxon>Spermatophyta</taxon>
        <taxon>Magnoliopsida</taxon>
        <taxon>eudicotyledons</taxon>
        <taxon>Gunneridae</taxon>
        <taxon>Pentapetalae</taxon>
        <taxon>asterids</taxon>
        <taxon>campanulids</taxon>
        <taxon>Asterales</taxon>
        <taxon>Asteraceae</taxon>
        <taxon>Asteroideae</taxon>
        <taxon>Heliantheae alliance</taxon>
        <taxon>Eupatorieae</taxon>
        <taxon>Mikania</taxon>
    </lineage>
</organism>
<keyword evidence="2" id="KW-1185">Reference proteome</keyword>
<comment type="caution">
    <text evidence="1">The sequence shown here is derived from an EMBL/GenBank/DDBJ whole genome shotgun (WGS) entry which is preliminary data.</text>
</comment>
<reference evidence="1 2" key="1">
    <citation type="submission" date="2019-05" db="EMBL/GenBank/DDBJ databases">
        <title>Mikania micrantha, genome provides insights into the molecular mechanism of rapid growth.</title>
        <authorList>
            <person name="Liu B."/>
        </authorList>
    </citation>
    <scope>NUCLEOTIDE SEQUENCE [LARGE SCALE GENOMIC DNA]</scope>
    <source>
        <strain evidence="1">NLD-2019</strain>
        <tissue evidence="1">Leaf</tissue>
    </source>
</reference>
<evidence type="ECO:0000313" key="1">
    <source>
        <dbReference type="EMBL" id="KAD3337990.1"/>
    </source>
</evidence>
<name>A0A5N6MBQ5_9ASTR</name>
<dbReference type="AlphaFoldDB" id="A0A5N6MBQ5"/>